<evidence type="ECO:0000313" key="2">
    <source>
        <dbReference type="Proteomes" id="UP000321408"/>
    </source>
</evidence>
<reference evidence="1 2" key="2">
    <citation type="journal article" date="2024" name="Int. J. Syst. Evol. Microbiol.">
        <title>Promethearchaeum syntrophicum gen. nov., sp. nov., an anaerobic, obligately syntrophic archaeon, the first isolate of the lineage 'Asgard' archaea, and proposal of the new archaeal phylum Promethearchaeota phyl. nov. and kingdom Promethearchaeati regn. nov.</title>
        <authorList>
            <person name="Imachi H."/>
            <person name="Nobu M.K."/>
            <person name="Kato S."/>
            <person name="Takaki Y."/>
            <person name="Miyazaki M."/>
            <person name="Miyata M."/>
            <person name="Ogawara M."/>
            <person name="Saito Y."/>
            <person name="Sakai S."/>
            <person name="Tahara Y.O."/>
            <person name="Takano Y."/>
            <person name="Tasumi E."/>
            <person name="Uematsu K."/>
            <person name="Yoshimura T."/>
            <person name="Itoh T."/>
            <person name="Ohkuma M."/>
            <person name="Takai K."/>
        </authorList>
    </citation>
    <scope>NUCLEOTIDE SEQUENCE [LARGE SCALE GENOMIC DNA]</scope>
    <source>
        <strain evidence="1 2">MK-D1</strain>
    </source>
</reference>
<evidence type="ECO:0000313" key="1">
    <source>
        <dbReference type="EMBL" id="QEE14266.1"/>
    </source>
</evidence>
<organism evidence="1 2">
    <name type="scientific">Promethearchaeum syntrophicum</name>
    <dbReference type="NCBI Taxonomy" id="2594042"/>
    <lineage>
        <taxon>Archaea</taxon>
        <taxon>Promethearchaeati</taxon>
        <taxon>Promethearchaeota</taxon>
        <taxon>Promethearchaeia</taxon>
        <taxon>Promethearchaeales</taxon>
        <taxon>Promethearchaeaceae</taxon>
        <taxon>Promethearchaeum</taxon>
    </lineage>
</organism>
<gene>
    <name evidence="1" type="ORF">DSAG12_00077</name>
</gene>
<protein>
    <submittedName>
        <fullName evidence="1">Uncharacterized protein</fullName>
    </submittedName>
</protein>
<keyword evidence="2" id="KW-1185">Reference proteome</keyword>
<accession>A0A5B9D5J9</accession>
<dbReference type="Proteomes" id="UP000321408">
    <property type="component" value="Chromosome"/>
</dbReference>
<name>A0A5B9D5J9_9ARCH</name>
<sequence>MIKPFLEISIERTLEEELSKLEMLKKIGKAFKLLYKKDPEIVDLGDKSFIRINFESKNDFEKIYEKSFSFYVFIFENFIDNNLEFQSIFHEKGGNLDNSIENYLVLRYKTNTINPIKHYFGFTTKVNKIFGAEVINEELHDGYLRFLQTKEDFETLLTPGDIREGWEEFFKIKKIDLDHPQIKEFFKVIEKWEELF</sequence>
<proteinExistence type="predicted"/>
<dbReference type="EMBL" id="CP042905">
    <property type="protein sequence ID" value="QEE14266.1"/>
    <property type="molecule type" value="Genomic_DNA"/>
</dbReference>
<dbReference type="KEGG" id="psyt:DSAG12_00077"/>
<dbReference type="GeneID" id="41328083"/>
<dbReference type="AlphaFoldDB" id="A0A5B9D5J9"/>
<dbReference type="RefSeq" id="WP_147661227.1">
    <property type="nucleotide sequence ID" value="NZ_CP042905.2"/>
</dbReference>
<reference evidence="1 2" key="1">
    <citation type="journal article" date="2020" name="Nature">
        <title>Isolation of an archaeon at the prokaryote-eukaryote interface.</title>
        <authorList>
            <person name="Imachi H."/>
            <person name="Nobu M.K."/>
            <person name="Nakahara N."/>
            <person name="Morono Y."/>
            <person name="Ogawara M."/>
            <person name="Takaki Y."/>
            <person name="Takano Y."/>
            <person name="Uematsu K."/>
            <person name="Ikuta T."/>
            <person name="Ito M."/>
            <person name="Matsui Y."/>
            <person name="Miyazaki M."/>
            <person name="Murata K."/>
            <person name="Saito Y."/>
            <person name="Sakai S."/>
            <person name="Song C."/>
            <person name="Tasumi E."/>
            <person name="Yamanaka Y."/>
            <person name="Yamaguchi T."/>
            <person name="Kamagata Y."/>
            <person name="Tamaki H."/>
            <person name="Takai K."/>
        </authorList>
    </citation>
    <scope>NUCLEOTIDE SEQUENCE [LARGE SCALE GENOMIC DNA]</scope>
    <source>
        <strain evidence="1 2">MK-D1</strain>
    </source>
</reference>